<name>A0A8H4B0I0_GIGMA</name>
<dbReference type="OrthoDB" id="2338404at2759"/>
<organism evidence="1 2">
    <name type="scientific">Gigaspora margarita</name>
    <dbReference type="NCBI Taxonomy" id="4874"/>
    <lineage>
        <taxon>Eukaryota</taxon>
        <taxon>Fungi</taxon>
        <taxon>Fungi incertae sedis</taxon>
        <taxon>Mucoromycota</taxon>
        <taxon>Glomeromycotina</taxon>
        <taxon>Glomeromycetes</taxon>
        <taxon>Diversisporales</taxon>
        <taxon>Gigasporaceae</taxon>
        <taxon>Gigaspora</taxon>
    </lineage>
</organism>
<dbReference type="EMBL" id="WTPW01000082">
    <property type="protein sequence ID" value="KAF0550649.1"/>
    <property type="molecule type" value="Genomic_DNA"/>
</dbReference>
<protein>
    <submittedName>
        <fullName evidence="1">Uncharacterized protein</fullName>
    </submittedName>
</protein>
<keyword evidence="2" id="KW-1185">Reference proteome</keyword>
<accession>A0A8H4B0I0</accession>
<dbReference type="Proteomes" id="UP000439903">
    <property type="component" value="Unassembled WGS sequence"/>
</dbReference>
<evidence type="ECO:0000313" key="1">
    <source>
        <dbReference type="EMBL" id="KAF0550649.1"/>
    </source>
</evidence>
<gene>
    <name evidence="1" type="ORF">F8M41_024134</name>
</gene>
<dbReference type="AlphaFoldDB" id="A0A8H4B0I0"/>
<reference evidence="1 2" key="1">
    <citation type="journal article" date="2019" name="Environ. Microbiol.">
        <title>At the nexus of three kingdoms: the genome of the mycorrhizal fungus Gigaspora margarita provides insights into plant, endobacterial and fungal interactions.</title>
        <authorList>
            <person name="Venice F."/>
            <person name="Ghignone S."/>
            <person name="Salvioli di Fossalunga A."/>
            <person name="Amselem J."/>
            <person name="Novero M."/>
            <person name="Xianan X."/>
            <person name="Sedzielewska Toro K."/>
            <person name="Morin E."/>
            <person name="Lipzen A."/>
            <person name="Grigoriev I.V."/>
            <person name="Henrissat B."/>
            <person name="Martin F.M."/>
            <person name="Bonfante P."/>
        </authorList>
    </citation>
    <scope>NUCLEOTIDE SEQUENCE [LARGE SCALE GENOMIC DNA]</scope>
    <source>
        <strain evidence="1 2">BEG34</strain>
    </source>
</reference>
<proteinExistence type="predicted"/>
<sequence>MKLMFPTKQKDSFFLTNNINSDHVSWVLDIDKTPLNDESPVNVAYLEIKCSKAELIFDKESMKPSESLNKAVTSALEDKNPYHELTKIFNNMDIPCLEKSFLDTNYIEWLV</sequence>
<evidence type="ECO:0000313" key="2">
    <source>
        <dbReference type="Proteomes" id="UP000439903"/>
    </source>
</evidence>
<comment type="caution">
    <text evidence="1">The sequence shown here is derived from an EMBL/GenBank/DDBJ whole genome shotgun (WGS) entry which is preliminary data.</text>
</comment>